<sequence length="510" mass="56685">MVDYFEGATTPSSRTTINENSNVETSNASDTSHGSSSIALQLERPVELTLHKSDNLSNSSRTSQTERRQQWSGIKSLLKGSTSPFSSANTQFGWGPCYDIPTLPGRKGPTLGLHFDQYKAKDNPCIIVQTPDSMERYSLYGKLLQHTACAPYAITKVTFGHIVGMGRVIVCGSQCGKVIFYSLDRFEKLHVFDTSLYYPQDAFDSGDGIQQHPRDVTSLALVESFDHYCRWLFIGNSMGHVLHVQVPSFILINVISYPQMESNNNSVALDESREMLKFYHRAVDKGLKIAPTKDSIFVSCLKIQKAQNQLWLGYGDGSIGIFTLFTCTCLKFISNARRVNNSALSSARLDTLTSIDFFSRMDIAILVYGNDRIDILDTRDLQLLKSIPSSVFACSNSPIASIAVYEGFERQCNLFIGSMDGSLLLRKVERKNCAENASEISWTLLFDLAYNVKYGQSERQNSKLDDDDDVDFRGAPITCIYPLLQYNCVLVGNACGGLLGAWNVSCKLAK</sequence>
<gene>
    <name evidence="2" type="ORF">BdWA1_000679</name>
</gene>
<evidence type="ECO:0000313" key="2">
    <source>
        <dbReference type="EMBL" id="KAK2197676.1"/>
    </source>
</evidence>
<feature type="region of interest" description="Disordered" evidence="1">
    <location>
        <begin position="51"/>
        <end position="71"/>
    </location>
</feature>
<keyword evidence="3" id="KW-1185">Reference proteome</keyword>
<dbReference type="EMBL" id="JALLKP010000001">
    <property type="protein sequence ID" value="KAK2197676.1"/>
    <property type="molecule type" value="Genomic_DNA"/>
</dbReference>
<protein>
    <submittedName>
        <fullName evidence="2">Bifunctional WD40-repeat-containing domain superfamily/WD40-YVTN repeat-like-containing domain superfamily</fullName>
    </submittedName>
</protein>
<dbReference type="RefSeq" id="XP_067804518.1">
    <property type="nucleotide sequence ID" value="XM_067945727.1"/>
</dbReference>
<dbReference type="GeneID" id="94334977"/>
<dbReference type="AlphaFoldDB" id="A0AAD9PN87"/>
<organism evidence="2 3">
    <name type="scientific">Babesia duncani</name>
    <dbReference type="NCBI Taxonomy" id="323732"/>
    <lineage>
        <taxon>Eukaryota</taxon>
        <taxon>Sar</taxon>
        <taxon>Alveolata</taxon>
        <taxon>Apicomplexa</taxon>
        <taxon>Aconoidasida</taxon>
        <taxon>Piroplasmida</taxon>
        <taxon>Babesiidae</taxon>
        <taxon>Babesia</taxon>
    </lineage>
</organism>
<feature type="region of interest" description="Disordered" evidence="1">
    <location>
        <begin position="1"/>
        <end position="37"/>
    </location>
</feature>
<feature type="compositionally biased region" description="Polar residues" evidence="1">
    <location>
        <begin position="9"/>
        <end position="37"/>
    </location>
</feature>
<dbReference type="InterPro" id="IPR015943">
    <property type="entry name" value="WD40/YVTN_repeat-like_dom_sf"/>
</dbReference>
<proteinExistence type="predicted"/>
<reference evidence="2" key="1">
    <citation type="journal article" date="2023" name="Nat. Microbiol.">
        <title>Babesia duncani multi-omics identifies virulence factors and drug targets.</title>
        <authorList>
            <person name="Singh P."/>
            <person name="Lonardi S."/>
            <person name="Liang Q."/>
            <person name="Vydyam P."/>
            <person name="Khabirova E."/>
            <person name="Fang T."/>
            <person name="Gihaz S."/>
            <person name="Thekkiniath J."/>
            <person name="Munshi M."/>
            <person name="Abel S."/>
            <person name="Ciampossin L."/>
            <person name="Batugedara G."/>
            <person name="Gupta M."/>
            <person name="Lu X.M."/>
            <person name="Lenz T."/>
            <person name="Chakravarty S."/>
            <person name="Cornillot E."/>
            <person name="Hu Y."/>
            <person name="Ma W."/>
            <person name="Gonzalez L.M."/>
            <person name="Sanchez S."/>
            <person name="Estrada K."/>
            <person name="Sanchez-Flores A."/>
            <person name="Montero E."/>
            <person name="Harb O.S."/>
            <person name="Le Roch K.G."/>
            <person name="Mamoun C.B."/>
        </authorList>
    </citation>
    <scope>NUCLEOTIDE SEQUENCE</scope>
    <source>
        <strain evidence="2">WA1</strain>
    </source>
</reference>
<dbReference type="KEGG" id="bdw:94334977"/>
<evidence type="ECO:0000313" key="3">
    <source>
        <dbReference type="Proteomes" id="UP001214638"/>
    </source>
</evidence>
<dbReference type="InterPro" id="IPR036322">
    <property type="entry name" value="WD40_repeat_dom_sf"/>
</dbReference>
<dbReference type="Gene3D" id="2.130.10.10">
    <property type="entry name" value="YVTN repeat-like/Quinoprotein amine dehydrogenase"/>
    <property type="match status" value="1"/>
</dbReference>
<evidence type="ECO:0000256" key="1">
    <source>
        <dbReference type="SAM" id="MobiDB-lite"/>
    </source>
</evidence>
<dbReference type="SUPFAM" id="SSF50978">
    <property type="entry name" value="WD40 repeat-like"/>
    <property type="match status" value="1"/>
</dbReference>
<dbReference type="Proteomes" id="UP001214638">
    <property type="component" value="Unassembled WGS sequence"/>
</dbReference>
<name>A0AAD9PN87_9APIC</name>
<comment type="caution">
    <text evidence="2">The sequence shown here is derived from an EMBL/GenBank/DDBJ whole genome shotgun (WGS) entry which is preliminary data.</text>
</comment>
<accession>A0AAD9PN87</accession>